<dbReference type="EMBL" id="KB446542">
    <property type="protein sequence ID" value="EME41153.1"/>
    <property type="molecule type" value="Genomic_DNA"/>
</dbReference>
<sequence length="347" mass="38928">MAALSLETKLTFPSSMHTHHQPAPNHRCHLPQEPVDLPAALHRVDMRALVAGSHSCDALEGIVSGSLTFTDGLQMHVRTIVATVATTTIVDVDIEDRTSFISLFKSIKEDSVYVFGNIILVVDNRWKEALMSRHRFHSHCYEFTWPLLASAFLCDNVGLFRTFTKDLVSNLALIKPQDVPGEVLEHLPEALISSVNASVAVARLQLAIEITELVGNFVEACARGAQNPRRCVASAQRARIASSDLPDKDDSVEARSDERVTAVALDVPTHRDLKKRAERVRQLRVGVCFECIRRRLCRSSHCYTWQGPSNKCGQLNDSWSDASIPTEKYDYDVYKTIERPSYWEDAW</sequence>
<dbReference type="Proteomes" id="UP000016933">
    <property type="component" value="Unassembled WGS sequence"/>
</dbReference>
<reference evidence="2" key="1">
    <citation type="journal article" date="2012" name="PLoS Genet.">
        <title>The genomes of the fungal plant pathogens Cladosporium fulvum and Dothistroma septosporum reveal adaptation to different hosts and lifestyles but also signatures of common ancestry.</title>
        <authorList>
            <person name="de Wit P.J.G.M."/>
            <person name="van der Burgt A."/>
            <person name="Oekmen B."/>
            <person name="Stergiopoulos I."/>
            <person name="Abd-Elsalam K.A."/>
            <person name="Aerts A.L."/>
            <person name="Bahkali A.H."/>
            <person name="Beenen H.G."/>
            <person name="Chettri P."/>
            <person name="Cox M.P."/>
            <person name="Datema E."/>
            <person name="de Vries R.P."/>
            <person name="Dhillon B."/>
            <person name="Ganley A.R."/>
            <person name="Griffiths S.A."/>
            <person name="Guo Y."/>
            <person name="Hamelin R.C."/>
            <person name="Henrissat B."/>
            <person name="Kabir M.S."/>
            <person name="Jashni M.K."/>
            <person name="Kema G."/>
            <person name="Klaubauf S."/>
            <person name="Lapidus A."/>
            <person name="Levasseur A."/>
            <person name="Lindquist E."/>
            <person name="Mehrabi R."/>
            <person name="Ohm R.A."/>
            <person name="Owen T.J."/>
            <person name="Salamov A."/>
            <person name="Schwelm A."/>
            <person name="Schijlen E."/>
            <person name="Sun H."/>
            <person name="van den Burg H.A."/>
            <person name="van Ham R.C.H.J."/>
            <person name="Zhang S."/>
            <person name="Goodwin S.B."/>
            <person name="Grigoriev I.V."/>
            <person name="Collemare J."/>
            <person name="Bradshaw R.E."/>
        </authorList>
    </citation>
    <scope>NUCLEOTIDE SEQUENCE [LARGE SCALE GENOMIC DNA]</scope>
    <source>
        <strain evidence="2">NZE10 / CBS 128990</strain>
    </source>
</reference>
<reference evidence="1 2" key="2">
    <citation type="journal article" date="2012" name="PLoS Pathog.">
        <title>Diverse lifestyles and strategies of plant pathogenesis encoded in the genomes of eighteen Dothideomycetes fungi.</title>
        <authorList>
            <person name="Ohm R.A."/>
            <person name="Feau N."/>
            <person name="Henrissat B."/>
            <person name="Schoch C.L."/>
            <person name="Horwitz B.A."/>
            <person name="Barry K.W."/>
            <person name="Condon B.J."/>
            <person name="Copeland A.C."/>
            <person name="Dhillon B."/>
            <person name="Glaser F."/>
            <person name="Hesse C.N."/>
            <person name="Kosti I."/>
            <person name="LaButti K."/>
            <person name="Lindquist E.A."/>
            <person name="Lucas S."/>
            <person name="Salamov A.A."/>
            <person name="Bradshaw R.E."/>
            <person name="Ciuffetti L."/>
            <person name="Hamelin R.C."/>
            <person name="Kema G.H.J."/>
            <person name="Lawrence C."/>
            <person name="Scott J.A."/>
            <person name="Spatafora J.W."/>
            <person name="Turgeon B.G."/>
            <person name="de Wit P.J.G.M."/>
            <person name="Zhong S."/>
            <person name="Goodwin S.B."/>
            <person name="Grigoriev I.V."/>
        </authorList>
    </citation>
    <scope>NUCLEOTIDE SEQUENCE [LARGE SCALE GENOMIC DNA]</scope>
    <source>
        <strain evidence="2">NZE10 / CBS 128990</strain>
    </source>
</reference>
<gene>
    <name evidence="1" type="ORF">DOTSEDRAFT_36606</name>
</gene>
<evidence type="ECO:0000313" key="1">
    <source>
        <dbReference type="EMBL" id="EME41153.1"/>
    </source>
</evidence>
<dbReference type="OrthoDB" id="5275938at2759"/>
<evidence type="ECO:0000313" key="2">
    <source>
        <dbReference type="Proteomes" id="UP000016933"/>
    </source>
</evidence>
<name>N1PEV5_DOTSN</name>
<dbReference type="HOGENOM" id="CLU_799320_0_0_1"/>
<keyword evidence="2" id="KW-1185">Reference proteome</keyword>
<protein>
    <submittedName>
        <fullName evidence="1">Uncharacterized protein</fullName>
    </submittedName>
</protein>
<accession>N1PEV5</accession>
<dbReference type="AlphaFoldDB" id="N1PEV5"/>
<organism evidence="1 2">
    <name type="scientific">Dothistroma septosporum (strain NZE10 / CBS 128990)</name>
    <name type="common">Red band needle blight fungus</name>
    <name type="synonym">Mycosphaerella pini</name>
    <dbReference type="NCBI Taxonomy" id="675120"/>
    <lineage>
        <taxon>Eukaryota</taxon>
        <taxon>Fungi</taxon>
        <taxon>Dikarya</taxon>
        <taxon>Ascomycota</taxon>
        <taxon>Pezizomycotina</taxon>
        <taxon>Dothideomycetes</taxon>
        <taxon>Dothideomycetidae</taxon>
        <taxon>Mycosphaerellales</taxon>
        <taxon>Mycosphaerellaceae</taxon>
        <taxon>Dothistroma</taxon>
    </lineage>
</organism>
<proteinExistence type="predicted"/>
<dbReference type="STRING" id="675120.N1PEV5"/>